<protein>
    <submittedName>
        <fullName evidence="3">BatA and WFA domain-containing protein</fullName>
    </submittedName>
</protein>
<dbReference type="NCBIfam" id="TIGR02226">
    <property type="entry name" value="two_anch"/>
    <property type="match status" value="1"/>
</dbReference>
<sequence length="681" mass="77176">MNFLYPGFLFALLAIAIPIVIHLFNFRKYKKVYFSNVAFLKEVKEQNSSRQNLKNLLILLCRILAIVFLVLAFARPYFTNNTQTDLDVRKVISVFVDNSYSMDAVNKEGSLLDEAKRTAKKIVSSYALNDKFQLLTNDFEGKHQRLLNKEEILSAIDEIKVSPIHRELQQIINRQQAVFTGEGSYISYVISDFQESFAGKEQIKKEENNQISLIKLNANALPNIAVDSVSFLSPVHLPGTSEKIVVKVRNYSEEDAQNIPLKLLINNQQKAVANVTVKAGQSKYDTLSFNGLSTGWQKAVVSIKDFPLTFDDNLNFTFNVNQNQSVLVINGKQELSKYVDALYGADPYFNLTRVPENNINYTAISKFSLVVLNALQNPSTGLANELKNYINNGGSVVIFPDVSASKEVYNEFLKTLNLPTVVQVNKADIKVNQVELKHPLFKDVFEQLPEKMDLPQVHQYFSYAKTQGQYQENLMQLPLGNFFLAKFSKGIGSVYLLSSGLNETESNFARHPLFIPVMYKITFASVKDLPLFYTVGKDHAIETAQTTLGKNQTLKIINDDFEVIPEVKQNANKTLLYIDDQIKKAGFYEVKKADSTLAIVAFNDDRSESLMKFSTQDDLEKLFGKQHIRFTDTSNKSIQSAVDIKNNGTELWKLCLILCLVSILTEILLIRFYKIQKHTHS</sequence>
<keyword evidence="4" id="KW-1185">Reference proteome</keyword>
<keyword evidence="1" id="KW-0472">Membrane</keyword>
<dbReference type="PANTHER" id="PTHR37464:SF1">
    <property type="entry name" value="BLL2463 PROTEIN"/>
    <property type="match status" value="1"/>
</dbReference>
<dbReference type="Pfam" id="PF07584">
    <property type="entry name" value="BatA"/>
    <property type="match status" value="1"/>
</dbReference>
<proteinExistence type="predicted"/>
<dbReference type="EMBL" id="JALGBH010000002">
    <property type="protein sequence ID" value="MCJ0743834.1"/>
    <property type="molecule type" value="Genomic_DNA"/>
</dbReference>
<accession>A0ABS9ZZU3</accession>
<feature type="domain" description="Aerotolerance regulator N-terminal" evidence="2">
    <location>
        <begin position="1"/>
        <end position="76"/>
    </location>
</feature>
<evidence type="ECO:0000259" key="2">
    <source>
        <dbReference type="Pfam" id="PF07584"/>
    </source>
</evidence>
<dbReference type="InterPro" id="IPR024163">
    <property type="entry name" value="Aerotolerance_reg_N"/>
</dbReference>
<dbReference type="Proteomes" id="UP001165460">
    <property type="component" value="Unassembled WGS sequence"/>
</dbReference>
<dbReference type="InterPro" id="IPR011933">
    <property type="entry name" value="Double_TM_dom"/>
</dbReference>
<organism evidence="3 4">
    <name type="scientific">Pedobacter montanisoli</name>
    <dbReference type="NCBI Taxonomy" id="2923277"/>
    <lineage>
        <taxon>Bacteria</taxon>
        <taxon>Pseudomonadati</taxon>
        <taxon>Bacteroidota</taxon>
        <taxon>Sphingobacteriia</taxon>
        <taxon>Sphingobacteriales</taxon>
        <taxon>Sphingobacteriaceae</taxon>
        <taxon>Pedobacter</taxon>
    </lineage>
</organism>
<evidence type="ECO:0000256" key="1">
    <source>
        <dbReference type="SAM" id="Phobius"/>
    </source>
</evidence>
<dbReference type="PANTHER" id="PTHR37464">
    <property type="entry name" value="BLL2463 PROTEIN"/>
    <property type="match status" value="1"/>
</dbReference>
<comment type="caution">
    <text evidence="3">The sequence shown here is derived from an EMBL/GenBank/DDBJ whole genome shotgun (WGS) entry which is preliminary data.</text>
</comment>
<feature type="transmembrane region" description="Helical" evidence="1">
    <location>
        <begin position="56"/>
        <end position="78"/>
    </location>
</feature>
<evidence type="ECO:0000313" key="4">
    <source>
        <dbReference type="Proteomes" id="UP001165460"/>
    </source>
</evidence>
<keyword evidence="1" id="KW-0812">Transmembrane</keyword>
<feature type="transmembrane region" description="Helical" evidence="1">
    <location>
        <begin position="6"/>
        <end position="26"/>
    </location>
</feature>
<dbReference type="RefSeq" id="WP_243363154.1">
    <property type="nucleotide sequence ID" value="NZ_JALGBH010000002.1"/>
</dbReference>
<dbReference type="SUPFAM" id="SSF52317">
    <property type="entry name" value="Class I glutamine amidotransferase-like"/>
    <property type="match status" value="1"/>
</dbReference>
<name>A0ABS9ZZU3_9SPHI</name>
<evidence type="ECO:0000313" key="3">
    <source>
        <dbReference type="EMBL" id="MCJ0743834.1"/>
    </source>
</evidence>
<reference evidence="3" key="1">
    <citation type="submission" date="2022-03" db="EMBL/GenBank/DDBJ databases">
        <authorList>
            <person name="Woo C.Y."/>
        </authorList>
    </citation>
    <scope>NUCLEOTIDE SEQUENCE</scope>
    <source>
        <strain evidence="3">CYS-01</strain>
    </source>
</reference>
<keyword evidence="1" id="KW-1133">Transmembrane helix</keyword>
<gene>
    <name evidence="3" type="ORF">MMF97_14035</name>
</gene>
<dbReference type="InterPro" id="IPR029062">
    <property type="entry name" value="Class_I_gatase-like"/>
</dbReference>